<organism evidence="1 2">
    <name type="scientific">Piscinibacter gummiphilus</name>
    <dbReference type="NCBI Taxonomy" id="946333"/>
    <lineage>
        <taxon>Bacteria</taxon>
        <taxon>Pseudomonadati</taxon>
        <taxon>Pseudomonadota</taxon>
        <taxon>Betaproteobacteria</taxon>
        <taxon>Burkholderiales</taxon>
        <taxon>Sphaerotilaceae</taxon>
        <taxon>Piscinibacter</taxon>
    </lineage>
</organism>
<dbReference type="AlphaFoldDB" id="A0A1W6L3X9"/>
<sequence>MASRLLSRLDAEIAAARHPLKADCLRAERAGFLARQGHLDEARQVLSTLHMQYAANPHAVMSAWLSLGEGLLSHFSDLGPAAHDRMRRAYALSGAARDMKLHALSAAWLAHMDYTQYDFDAMVRHVGEALSLAEPGDHGTRSRACLVIAQAYHFGGRYDLAQPWYAKVRLHGNADGDEATLSALMHNMAWLHASHARQQALTASGEGVATPQMLMSAESTGNFDQLVGTASLDALVPILRAQILSLQGRPADALVLYDQHLASAMVQGLARMQGSLRADMAWCRYQLGQHREAMRDAVEAAQAAEHETDLDDRAAAHSRLFRVFTELGEPETAARHAVRADSDWKAHVRDQLAVVASLNRLTEALPA</sequence>
<dbReference type="Proteomes" id="UP000193427">
    <property type="component" value="Chromosome"/>
</dbReference>
<reference evidence="1 2" key="1">
    <citation type="submission" date="2016-04" db="EMBL/GenBank/DDBJ databases">
        <title>Complete genome sequence of natural rubber-degrading, novel Gram-negative bacterium, Rhizobacter gummiphilus strain NS21.</title>
        <authorList>
            <person name="Tabata M."/>
            <person name="Kasai D."/>
            <person name="Fukuda M."/>
        </authorList>
    </citation>
    <scope>NUCLEOTIDE SEQUENCE [LARGE SCALE GENOMIC DNA]</scope>
    <source>
        <strain evidence="1 2">NS21</strain>
    </source>
</reference>
<dbReference type="KEGG" id="rgu:A4W93_02865"/>
<evidence type="ECO:0000313" key="1">
    <source>
        <dbReference type="EMBL" id="ARN18943.1"/>
    </source>
</evidence>
<gene>
    <name evidence="1" type="ORF">A4W93_02865</name>
</gene>
<dbReference type="EMBL" id="CP015118">
    <property type="protein sequence ID" value="ARN18943.1"/>
    <property type="molecule type" value="Genomic_DNA"/>
</dbReference>
<dbReference type="SUPFAM" id="SSF48452">
    <property type="entry name" value="TPR-like"/>
    <property type="match status" value="1"/>
</dbReference>
<dbReference type="OrthoDB" id="9148153at2"/>
<proteinExistence type="predicted"/>
<dbReference type="STRING" id="946333.A4W93_02865"/>
<accession>A0A1W6L3X9</accession>
<dbReference type="InterPro" id="IPR011990">
    <property type="entry name" value="TPR-like_helical_dom_sf"/>
</dbReference>
<name>A0A1W6L3X9_9BURK</name>
<keyword evidence="2" id="KW-1185">Reference proteome</keyword>
<evidence type="ECO:0000313" key="2">
    <source>
        <dbReference type="Proteomes" id="UP000193427"/>
    </source>
</evidence>
<protein>
    <submittedName>
        <fullName evidence="1">Uncharacterized protein</fullName>
    </submittedName>
</protein>
<dbReference type="Gene3D" id="1.25.40.10">
    <property type="entry name" value="Tetratricopeptide repeat domain"/>
    <property type="match status" value="1"/>
</dbReference>
<dbReference type="RefSeq" id="WP_085749179.1">
    <property type="nucleotide sequence ID" value="NZ_BSPR01000001.1"/>
</dbReference>